<comment type="caution">
    <text evidence="7">The sequence shown here is derived from an EMBL/GenBank/DDBJ whole genome shotgun (WGS) entry which is preliminary data.</text>
</comment>
<evidence type="ECO:0000313" key="7">
    <source>
        <dbReference type="EMBL" id="GAA4406791.1"/>
    </source>
</evidence>
<keyword evidence="3" id="KW-0238">DNA-binding</keyword>
<evidence type="ECO:0000313" key="8">
    <source>
        <dbReference type="Proteomes" id="UP001500635"/>
    </source>
</evidence>
<evidence type="ECO:0000256" key="5">
    <source>
        <dbReference type="ARBA" id="ARBA00023163"/>
    </source>
</evidence>
<dbReference type="InterPro" id="IPR036390">
    <property type="entry name" value="WH_DNA-bd_sf"/>
</dbReference>
<dbReference type="Gene3D" id="1.10.10.10">
    <property type="entry name" value="Winged helix-like DNA-binding domain superfamily/Winged helix DNA-binding domain"/>
    <property type="match status" value="1"/>
</dbReference>
<dbReference type="InterPro" id="IPR000847">
    <property type="entry name" value="LysR_HTH_N"/>
</dbReference>
<name>A0ABP8KH90_9ACTN</name>
<sequence length="298" mass="31989">MEIRWLEAFVAVAEELHFGRAAARLQMAQSPLSQTIRKLEKEVGEPLFDRNTRSVSLTAAGAGLLPHAYRVLEEVDSARLAVRAAGGGVYGRITIGFSGVLNHRSLPPLTRAVRQRYPDIELALVGRVLTRDAVTQLTSGALDLALVGLPVDVSTLRSRLIAREAYGAVLPEDDPRARATRLDLRELADDGFITAPQTQGSALQETTVQACLNAGFRPRIVQETTDPYMILLLVAAGVGVALMTGSMAEVLPPGAVFVPLTDETPYMLHGLAWSPARTTPALRAVLEVADAVLPTPTD</sequence>
<dbReference type="RefSeq" id="WP_345001550.1">
    <property type="nucleotide sequence ID" value="NZ_BAABFR010000164.1"/>
</dbReference>
<evidence type="ECO:0000256" key="2">
    <source>
        <dbReference type="ARBA" id="ARBA00023015"/>
    </source>
</evidence>
<feature type="domain" description="HTH lysR-type" evidence="6">
    <location>
        <begin position="1"/>
        <end position="58"/>
    </location>
</feature>
<dbReference type="Gene3D" id="3.40.190.10">
    <property type="entry name" value="Periplasmic binding protein-like II"/>
    <property type="match status" value="2"/>
</dbReference>
<comment type="similarity">
    <text evidence="1">Belongs to the LysR transcriptional regulatory family.</text>
</comment>
<dbReference type="PANTHER" id="PTHR30346:SF0">
    <property type="entry name" value="HCA OPERON TRANSCRIPTIONAL ACTIVATOR HCAR"/>
    <property type="match status" value="1"/>
</dbReference>
<dbReference type="SUPFAM" id="SSF46785">
    <property type="entry name" value="Winged helix' DNA-binding domain"/>
    <property type="match status" value="1"/>
</dbReference>
<reference evidence="8" key="1">
    <citation type="journal article" date="2019" name="Int. J. Syst. Evol. Microbiol.">
        <title>The Global Catalogue of Microorganisms (GCM) 10K type strain sequencing project: providing services to taxonomists for standard genome sequencing and annotation.</title>
        <authorList>
            <consortium name="The Broad Institute Genomics Platform"/>
            <consortium name="The Broad Institute Genome Sequencing Center for Infectious Disease"/>
            <person name="Wu L."/>
            <person name="Ma J."/>
        </authorList>
    </citation>
    <scope>NUCLEOTIDE SEQUENCE [LARGE SCALE GENOMIC DNA]</scope>
    <source>
        <strain evidence="8">JCM 17688</strain>
    </source>
</reference>
<organism evidence="7 8">
    <name type="scientific">Tsukamurella soli</name>
    <dbReference type="NCBI Taxonomy" id="644556"/>
    <lineage>
        <taxon>Bacteria</taxon>
        <taxon>Bacillati</taxon>
        <taxon>Actinomycetota</taxon>
        <taxon>Actinomycetes</taxon>
        <taxon>Mycobacteriales</taxon>
        <taxon>Tsukamurellaceae</taxon>
        <taxon>Tsukamurella</taxon>
    </lineage>
</organism>
<dbReference type="InterPro" id="IPR036388">
    <property type="entry name" value="WH-like_DNA-bd_sf"/>
</dbReference>
<evidence type="ECO:0000256" key="4">
    <source>
        <dbReference type="ARBA" id="ARBA00023159"/>
    </source>
</evidence>
<evidence type="ECO:0000256" key="1">
    <source>
        <dbReference type="ARBA" id="ARBA00009437"/>
    </source>
</evidence>
<evidence type="ECO:0000259" key="6">
    <source>
        <dbReference type="PROSITE" id="PS50931"/>
    </source>
</evidence>
<accession>A0ABP8KH90</accession>
<dbReference type="Pfam" id="PF03466">
    <property type="entry name" value="LysR_substrate"/>
    <property type="match status" value="1"/>
</dbReference>
<dbReference type="Proteomes" id="UP001500635">
    <property type="component" value="Unassembled WGS sequence"/>
</dbReference>
<dbReference type="SUPFAM" id="SSF53850">
    <property type="entry name" value="Periplasmic binding protein-like II"/>
    <property type="match status" value="1"/>
</dbReference>
<keyword evidence="5" id="KW-0804">Transcription</keyword>
<dbReference type="Pfam" id="PF00126">
    <property type="entry name" value="HTH_1"/>
    <property type="match status" value="1"/>
</dbReference>
<keyword evidence="2" id="KW-0805">Transcription regulation</keyword>
<proteinExistence type="inferred from homology"/>
<dbReference type="InterPro" id="IPR005119">
    <property type="entry name" value="LysR_subst-bd"/>
</dbReference>
<dbReference type="CDD" id="cd08414">
    <property type="entry name" value="PBP2_LTTR_aromatics_like"/>
    <property type="match status" value="1"/>
</dbReference>
<dbReference type="PANTHER" id="PTHR30346">
    <property type="entry name" value="TRANSCRIPTIONAL DUAL REGULATOR HCAR-RELATED"/>
    <property type="match status" value="1"/>
</dbReference>
<evidence type="ECO:0000256" key="3">
    <source>
        <dbReference type="ARBA" id="ARBA00023125"/>
    </source>
</evidence>
<gene>
    <name evidence="7" type="ORF">GCM10023147_50540</name>
</gene>
<dbReference type="EMBL" id="BAABFR010000164">
    <property type="protein sequence ID" value="GAA4406791.1"/>
    <property type="molecule type" value="Genomic_DNA"/>
</dbReference>
<dbReference type="PRINTS" id="PR00039">
    <property type="entry name" value="HTHLYSR"/>
</dbReference>
<protein>
    <submittedName>
        <fullName evidence="7">LysR family transcriptional regulator</fullName>
    </submittedName>
</protein>
<keyword evidence="8" id="KW-1185">Reference proteome</keyword>
<dbReference type="PROSITE" id="PS50931">
    <property type="entry name" value="HTH_LYSR"/>
    <property type="match status" value="1"/>
</dbReference>
<keyword evidence="4" id="KW-0010">Activator</keyword>